<evidence type="ECO:0000313" key="2">
    <source>
        <dbReference type="EMBL" id="PRQ30685.1"/>
    </source>
</evidence>
<feature type="transmembrane region" description="Helical" evidence="1">
    <location>
        <begin position="73"/>
        <end position="92"/>
    </location>
</feature>
<reference evidence="2 3" key="1">
    <citation type="journal article" date="2018" name="Nat. Genet.">
        <title>The Rosa genome provides new insights in the design of modern roses.</title>
        <authorList>
            <person name="Bendahmane M."/>
        </authorList>
    </citation>
    <scope>NUCLEOTIDE SEQUENCE [LARGE SCALE GENOMIC DNA]</scope>
    <source>
        <strain evidence="3">cv. Old Blush</strain>
    </source>
</reference>
<feature type="transmembrane region" description="Helical" evidence="1">
    <location>
        <begin position="112"/>
        <end position="130"/>
    </location>
</feature>
<dbReference type="AlphaFoldDB" id="A0A2P6Q934"/>
<keyword evidence="1" id="KW-0472">Membrane</keyword>
<protein>
    <submittedName>
        <fullName evidence="2">Uncharacterized protein</fullName>
    </submittedName>
</protein>
<keyword evidence="1" id="KW-0812">Transmembrane</keyword>
<keyword evidence="1" id="KW-1133">Transmembrane helix</keyword>
<proteinExistence type="predicted"/>
<organism evidence="2 3">
    <name type="scientific">Rosa chinensis</name>
    <name type="common">China rose</name>
    <dbReference type="NCBI Taxonomy" id="74649"/>
    <lineage>
        <taxon>Eukaryota</taxon>
        <taxon>Viridiplantae</taxon>
        <taxon>Streptophyta</taxon>
        <taxon>Embryophyta</taxon>
        <taxon>Tracheophyta</taxon>
        <taxon>Spermatophyta</taxon>
        <taxon>Magnoliopsida</taxon>
        <taxon>eudicotyledons</taxon>
        <taxon>Gunneridae</taxon>
        <taxon>Pentapetalae</taxon>
        <taxon>rosids</taxon>
        <taxon>fabids</taxon>
        <taxon>Rosales</taxon>
        <taxon>Rosaceae</taxon>
        <taxon>Rosoideae</taxon>
        <taxon>Rosoideae incertae sedis</taxon>
        <taxon>Rosa</taxon>
    </lineage>
</organism>
<dbReference type="Gramene" id="PRQ30685">
    <property type="protein sequence ID" value="PRQ30685"/>
    <property type="gene ID" value="RchiOBHm_Chr5g0027301"/>
</dbReference>
<name>A0A2P6Q934_ROSCH</name>
<keyword evidence="3" id="KW-1185">Reference proteome</keyword>
<evidence type="ECO:0000313" key="3">
    <source>
        <dbReference type="Proteomes" id="UP000238479"/>
    </source>
</evidence>
<dbReference type="EMBL" id="PDCK01000043">
    <property type="protein sequence ID" value="PRQ30685.1"/>
    <property type="molecule type" value="Genomic_DNA"/>
</dbReference>
<gene>
    <name evidence="2" type="ORF">RchiOBHm_Chr5g0027301</name>
</gene>
<accession>A0A2P6Q934</accession>
<sequence>MKSVESSPFWSCNSRVRQVLVAVQVVTEQIEASAGRGGTTTRRFQSHDFFAGVLMVLISVTRGQKICQCVRCFFVFLGYKCLMLLLMLVYIYWDLANLAIKAKPTNHQVTSFGYKCVGCFFLSFFFFRLIHNIKI</sequence>
<dbReference type="Proteomes" id="UP000238479">
    <property type="component" value="Chromosome 5"/>
</dbReference>
<evidence type="ECO:0000256" key="1">
    <source>
        <dbReference type="SAM" id="Phobius"/>
    </source>
</evidence>
<comment type="caution">
    <text evidence="2">The sequence shown here is derived from an EMBL/GenBank/DDBJ whole genome shotgun (WGS) entry which is preliminary data.</text>
</comment>